<dbReference type="EMBL" id="CM000641">
    <property type="protein sequence ID" value="EED92776.1"/>
    <property type="molecule type" value="Genomic_DNA"/>
</dbReference>
<dbReference type="eggNOG" id="ENOG502QY6M">
    <property type="taxonomic scope" value="Eukaryota"/>
</dbReference>
<dbReference type="GO" id="GO:0005615">
    <property type="term" value="C:extracellular space"/>
    <property type="evidence" value="ECO:0000318"/>
    <property type="project" value="GO_Central"/>
</dbReference>
<dbReference type="Gene3D" id="3.40.33.10">
    <property type="entry name" value="CAP"/>
    <property type="match status" value="1"/>
</dbReference>
<sequence length="464" mass="52089">MKISGAAVAVLPLILSCCVVPTKAFQWVTTVEPPEVQEQHEQPQISSEQQQIQIETTVQAVSDEAITTSGESVVIDVLSNDIMNDSSSVSITIQKNGKHGVCIDLANGVITYIPDFDYAGYDECQYMVCDDQGNCDSAVVFITVVKALEEESSSSSSSFSWRPPVVEPPESYFNDTAVGESPTISNDVALNLHQCSSGEVSITIELRTDQYGEDTTWELVREYDDGSSVQELSRGPYGINTYDSVQICAPSPSKYIFTIYDAYEDGFCCTYGNGYYKIYLEDRELVHVTHFNANNTNVLNIGFDPTLGMTMRDYEYLHAHNKRRRVWHEQYNVSYVPLQWSPWLAEESLRWANVLLDDCDSSGIEHEPGVLEGENLAKNHGSGGWGQLYPPENIVRRWVDFEIGWDFPENAHLTQALWRASKYLGCGESVKPWRGGWCRVQVCRYAKSGNCDMGKFILALLQLW</sequence>
<evidence type="ECO:0000259" key="2">
    <source>
        <dbReference type="SMART" id="SM00198"/>
    </source>
</evidence>
<dbReference type="InterPro" id="IPR014044">
    <property type="entry name" value="CAP_dom"/>
</dbReference>
<dbReference type="InterPro" id="IPR001283">
    <property type="entry name" value="CRISP-related"/>
</dbReference>
<feature type="chain" id="PRO_5002866159" description="SCP domain-containing protein" evidence="1">
    <location>
        <begin position="25"/>
        <end position="464"/>
    </location>
</feature>
<dbReference type="KEGG" id="tps:THAPSDRAFT_4300"/>
<dbReference type="Pfam" id="PF17963">
    <property type="entry name" value="Big_9"/>
    <property type="match status" value="1"/>
</dbReference>
<reference evidence="3 4" key="2">
    <citation type="journal article" date="2008" name="Nature">
        <title>The Phaeodactylum genome reveals the evolutionary history of diatom genomes.</title>
        <authorList>
            <person name="Bowler C."/>
            <person name="Allen A.E."/>
            <person name="Badger J.H."/>
            <person name="Grimwood J."/>
            <person name="Jabbari K."/>
            <person name="Kuo A."/>
            <person name="Maheswari U."/>
            <person name="Martens C."/>
            <person name="Maumus F."/>
            <person name="Otillar R.P."/>
            <person name="Rayko E."/>
            <person name="Salamov A."/>
            <person name="Vandepoele K."/>
            <person name="Beszteri B."/>
            <person name="Gruber A."/>
            <person name="Heijde M."/>
            <person name="Katinka M."/>
            <person name="Mock T."/>
            <person name="Valentin K."/>
            <person name="Verret F."/>
            <person name="Berges J.A."/>
            <person name="Brownlee C."/>
            <person name="Cadoret J.P."/>
            <person name="Chiovitti A."/>
            <person name="Choi C.J."/>
            <person name="Coesel S."/>
            <person name="De Martino A."/>
            <person name="Detter J.C."/>
            <person name="Durkin C."/>
            <person name="Falciatore A."/>
            <person name="Fournet J."/>
            <person name="Haruta M."/>
            <person name="Huysman M.J."/>
            <person name="Jenkins B.D."/>
            <person name="Jiroutova K."/>
            <person name="Jorgensen R.E."/>
            <person name="Joubert Y."/>
            <person name="Kaplan A."/>
            <person name="Kroger N."/>
            <person name="Kroth P.G."/>
            <person name="La Roche J."/>
            <person name="Lindquist E."/>
            <person name="Lommer M."/>
            <person name="Martin-Jezequel V."/>
            <person name="Lopez P.J."/>
            <person name="Lucas S."/>
            <person name="Mangogna M."/>
            <person name="McGinnis K."/>
            <person name="Medlin L.K."/>
            <person name="Montsant A."/>
            <person name="Oudot-Le Secq M.P."/>
            <person name="Napoli C."/>
            <person name="Obornik M."/>
            <person name="Parker M.S."/>
            <person name="Petit J.L."/>
            <person name="Porcel B.M."/>
            <person name="Poulsen N."/>
            <person name="Robison M."/>
            <person name="Rychlewski L."/>
            <person name="Rynearson T.A."/>
            <person name="Schmutz J."/>
            <person name="Shapiro H."/>
            <person name="Siaut M."/>
            <person name="Stanley M."/>
            <person name="Sussman M.R."/>
            <person name="Taylor A.R."/>
            <person name="Vardi A."/>
            <person name="von Dassow P."/>
            <person name="Vyverman W."/>
            <person name="Willis A."/>
            <person name="Wyrwicz L.S."/>
            <person name="Rokhsar D.S."/>
            <person name="Weissenbach J."/>
            <person name="Armbrust E.V."/>
            <person name="Green B.R."/>
            <person name="Van de Peer Y."/>
            <person name="Grigoriev I.V."/>
        </authorList>
    </citation>
    <scope>NUCLEOTIDE SEQUENCE [LARGE SCALE GENOMIC DNA]</scope>
    <source>
        <strain evidence="3 4">CCMP1335</strain>
    </source>
</reference>
<proteinExistence type="predicted"/>
<dbReference type="RefSeq" id="XP_002289239.1">
    <property type="nucleotide sequence ID" value="XM_002289203.1"/>
</dbReference>
<gene>
    <name evidence="3" type="ORF">THAPSDRAFT_4300</name>
</gene>
<dbReference type="FunFam" id="3.40.33.10:FF:000061">
    <property type="entry name" value="Uncharacterized protein"/>
    <property type="match status" value="1"/>
</dbReference>
<keyword evidence="1" id="KW-0732">Signal</keyword>
<dbReference type="PROSITE" id="PS51257">
    <property type="entry name" value="PROKAR_LIPOPROTEIN"/>
    <property type="match status" value="1"/>
</dbReference>
<dbReference type="HOGENOM" id="CLU_589899_0_0_1"/>
<accession>B8C1H3</accession>
<feature type="domain" description="SCP" evidence="2">
    <location>
        <begin position="315"/>
        <end position="454"/>
    </location>
</feature>
<evidence type="ECO:0000313" key="4">
    <source>
        <dbReference type="Proteomes" id="UP000001449"/>
    </source>
</evidence>
<reference evidence="3 4" key="1">
    <citation type="journal article" date="2004" name="Science">
        <title>The genome of the diatom Thalassiosira pseudonana: ecology, evolution, and metabolism.</title>
        <authorList>
            <person name="Armbrust E.V."/>
            <person name="Berges J.A."/>
            <person name="Bowler C."/>
            <person name="Green B.R."/>
            <person name="Martinez D."/>
            <person name="Putnam N.H."/>
            <person name="Zhou S."/>
            <person name="Allen A.E."/>
            <person name="Apt K.E."/>
            <person name="Bechner M."/>
            <person name="Brzezinski M.A."/>
            <person name="Chaal B.K."/>
            <person name="Chiovitti A."/>
            <person name="Davis A.K."/>
            <person name="Demarest M.S."/>
            <person name="Detter J.C."/>
            <person name="Glavina T."/>
            <person name="Goodstein D."/>
            <person name="Hadi M.Z."/>
            <person name="Hellsten U."/>
            <person name="Hildebrand M."/>
            <person name="Jenkins B.D."/>
            <person name="Jurka J."/>
            <person name="Kapitonov V.V."/>
            <person name="Kroger N."/>
            <person name="Lau W.W."/>
            <person name="Lane T.W."/>
            <person name="Larimer F.W."/>
            <person name="Lippmeier J.C."/>
            <person name="Lucas S."/>
            <person name="Medina M."/>
            <person name="Montsant A."/>
            <person name="Obornik M."/>
            <person name="Parker M.S."/>
            <person name="Palenik B."/>
            <person name="Pazour G.J."/>
            <person name="Richardson P.M."/>
            <person name="Rynearson T.A."/>
            <person name="Saito M.A."/>
            <person name="Schwartz D.C."/>
            <person name="Thamatrakoln K."/>
            <person name="Valentin K."/>
            <person name="Vardi A."/>
            <person name="Wilkerson F.P."/>
            <person name="Rokhsar D.S."/>
        </authorList>
    </citation>
    <scope>NUCLEOTIDE SEQUENCE [LARGE SCALE GENOMIC DNA]</scope>
    <source>
        <strain evidence="3 4">CCMP1335</strain>
    </source>
</reference>
<dbReference type="InterPro" id="IPR035940">
    <property type="entry name" value="CAP_sf"/>
</dbReference>
<organism evidence="3 4">
    <name type="scientific">Thalassiosira pseudonana</name>
    <name type="common">Marine diatom</name>
    <name type="synonym">Cyclotella nana</name>
    <dbReference type="NCBI Taxonomy" id="35128"/>
    <lineage>
        <taxon>Eukaryota</taxon>
        <taxon>Sar</taxon>
        <taxon>Stramenopiles</taxon>
        <taxon>Ochrophyta</taxon>
        <taxon>Bacillariophyta</taxon>
        <taxon>Coscinodiscophyceae</taxon>
        <taxon>Thalassiosirophycidae</taxon>
        <taxon>Thalassiosirales</taxon>
        <taxon>Thalassiosiraceae</taxon>
        <taxon>Thalassiosira</taxon>
    </lineage>
</organism>
<dbReference type="Gene3D" id="2.60.40.2810">
    <property type="match status" value="1"/>
</dbReference>
<dbReference type="AlphaFoldDB" id="B8C1H3"/>
<evidence type="ECO:0000313" key="3">
    <source>
        <dbReference type="EMBL" id="EED92776.1"/>
    </source>
</evidence>
<protein>
    <recommendedName>
        <fullName evidence="2">SCP domain-containing protein</fullName>
    </recommendedName>
</protein>
<dbReference type="Pfam" id="PF00188">
    <property type="entry name" value="CAP"/>
    <property type="match status" value="1"/>
</dbReference>
<dbReference type="SMART" id="SM00198">
    <property type="entry name" value="SCP"/>
    <property type="match status" value="1"/>
</dbReference>
<evidence type="ECO:0000256" key="1">
    <source>
        <dbReference type="SAM" id="SignalP"/>
    </source>
</evidence>
<dbReference type="SUPFAM" id="SSF55797">
    <property type="entry name" value="PR-1-like"/>
    <property type="match status" value="1"/>
</dbReference>
<dbReference type="PaxDb" id="35128-Thaps4300"/>
<dbReference type="Proteomes" id="UP000001449">
    <property type="component" value="Chromosome 4"/>
</dbReference>
<feature type="signal peptide" evidence="1">
    <location>
        <begin position="1"/>
        <end position="24"/>
    </location>
</feature>
<keyword evidence="4" id="KW-1185">Reference proteome</keyword>
<dbReference type="PANTHER" id="PTHR10334">
    <property type="entry name" value="CYSTEINE-RICH SECRETORY PROTEIN-RELATED"/>
    <property type="match status" value="1"/>
</dbReference>
<dbReference type="GeneID" id="7447498"/>
<dbReference type="InParanoid" id="B8C1H3"/>
<name>B8C1H3_THAPS</name>